<dbReference type="OMA" id="DISRYMA"/>
<proteinExistence type="predicted"/>
<dbReference type="OrthoDB" id="4367264at2759"/>
<evidence type="ECO:0000313" key="1">
    <source>
        <dbReference type="EMBL" id="CDM32126.1"/>
    </source>
</evidence>
<gene>
    <name evidence="1" type="ORF">PROQFM164_S02g002277</name>
</gene>
<dbReference type="Proteomes" id="UP000030686">
    <property type="component" value="Unassembled WGS sequence"/>
</dbReference>
<accession>W6Q803</accession>
<dbReference type="AlphaFoldDB" id="W6Q803"/>
<evidence type="ECO:0000313" key="2">
    <source>
        <dbReference type="Proteomes" id="UP000030686"/>
    </source>
</evidence>
<name>W6Q803_PENRF</name>
<organism evidence="1 2">
    <name type="scientific">Penicillium roqueforti (strain FM164)</name>
    <dbReference type="NCBI Taxonomy" id="1365484"/>
    <lineage>
        <taxon>Eukaryota</taxon>
        <taxon>Fungi</taxon>
        <taxon>Dikarya</taxon>
        <taxon>Ascomycota</taxon>
        <taxon>Pezizomycotina</taxon>
        <taxon>Eurotiomycetes</taxon>
        <taxon>Eurotiomycetidae</taxon>
        <taxon>Eurotiales</taxon>
        <taxon>Aspergillaceae</taxon>
        <taxon>Penicillium</taxon>
    </lineage>
</organism>
<dbReference type="EMBL" id="HG792016">
    <property type="protein sequence ID" value="CDM32126.1"/>
    <property type="molecule type" value="Genomic_DNA"/>
</dbReference>
<sequence>MLPMYGRFGAAIVLPRPMRRQDSRQQTETLFADQIPTFDDISRYMAFSGTSGLLASCLFEGLWEPGIPCNLASQWLDPAMKEITPALFQRKQPLPVIWALSERRPNLASLWLGATITGLLPQIILVSMCFMPSIYLEGVAWTQSPQSFMDSPNHRLVKPYRNGQRVTIAREDEFRLLFLTDTLSEKYTVPPLCPYSPFGEVDIQNTSLEVRLHLACNHRLVYRSWEWQCQKRETLSDFGTPTDSQSLKKNLKHISLLSIWIVTGIACGSMFNKTLWTSSFTHTQRSSFTFLGSLATSCILPRSFKLVAYKHILNFRAWAARAISIFISKIRPHAIQQKEEKSLNDRLSRIATRNLFSWTLFIDGIRSEEKPLWKHD</sequence>
<reference evidence="1" key="1">
    <citation type="journal article" date="2014" name="Nat. Commun.">
        <title>Multiple recent horizontal transfers of a large genomic region in cheese making fungi.</title>
        <authorList>
            <person name="Cheeseman K."/>
            <person name="Ropars J."/>
            <person name="Renault P."/>
            <person name="Dupont J."/>
            <person name="Gouzy J."/>
            <person name="Branca A."/>
            <person name="Abraham A.L."/>
            <person name="Ceppi M."/>
            <person name="Conseiller E."/>
            <person name="Debuchy R."/>
            <person name="Malagnac F."/>
            <person name="Goarin A."/>
            <person name="Silar P."/>
            <person name="Lacoste S."/>
            <person name="Sallet E."/>
            <person name="Bensimon A."/>
            <person name="Giraud T."/>
            <person name="Brygoo Y."/>
        </authorList>
    </citation>
    <scope>NUCLEOTIDE SEQUENCE [LARGE SCALE GENOMIC DNA]</scope>
    <source>
        <strain evidence="1">FM164</strain>
    </source>
</reference>
<protein>
    <submittedName>
        <fullName evidence="1">Genomic scaffold, ProqFM164S02</fullName>
    </submittedName>
</protein>
<keyword evidence="2" id="KW-1185">Reference proteome</keyword>